<protein>
    <submittedName>
        <fullName evidence="2">Relaxase/mobilization nuclease domain-containing protein</fullName>
    </submittedName>
</protein>
<keyword evidence="3" id="KW-1185">Reference proteome</keyword>
<evidence type="ECO:0000313" key="3">
    <source>
        <dbReference type="Proteomes" id="UP000605676"/>
    </source>
</evidence>
<comment type="caution">
    <text evidence="2">The sequence shown here is derived from an EMBL/GenBank/DDBJ whole genome shotgun (WGS) entry which is preliminary data.</text>
</comment>
<dbReference type="EMBL" id="JAENRR010000030">
    <property type="protein sequence ID" value="MBK3518267.1"/>
    <property type="molecule type" value="Genomic_DNA"/>
</dbReference>
<organism evidence="2 3">
    <name type="scientific">Carboxylicivirga marina</name>
    <dbReference type="NCBI Taxonomy" id="2800988"/>
    <lineage>
        <taxon>Bacteria</taxon>
        <taxon>Pseudomonadati</taxon>
        <taxon>Bacteroidota</taxon>
        <taxon>Bacteroidia</taxon>
        <taxon>Marinilabiliales</taxon>
        <taxon>Marinilabiliaceae</taxon>
        <taxon>Carboxylicivirga</taxon>
    </lineage>
</organism>
<dbReference type="InterPro" id="IPR005094">
    <property type="entry name" value="Endonuclease_MobA/VirD2"/>
</dbReference>
<reference evidence="2 3" key="1">
    <citation type="submission" date="2021-01" db="EMBL/GenBank/DDBJ databases">
        <title>Carboxyliciviraga sp.nov., isolated from coastal sediments.</title>
        <authorList>
            <person name="Lu D."/>
            <person name="Zhang T."/>
        </authorList>
    </citation>
    <scope>NUCLEOTIDE SEQUENCE [LARGE SCALE GENOMIC DNA]</scope>
    <source>
        <strain evidence="2 3">N1Y132</strain>
    </source>
</reference>
<accession>A0ABS1HKR9</accession>
<name>A0ABS1HKR9_9BACT</name>
<evidence type="ECO:0000259" key="1">
    <source>
        <dbReference type="Pfam" id="PF03432"/>
    </source>
</evidence>
<sequence>MVIKIHQVASTKGAFNYNEKKVEEKHAGFFHSRNTISVDPFIHTKAHRLDLLTGIENRNNRVKNKCFHVSINPTSNELKMLSRDGLMNEIDTFMQQMGYGHQPYFVYEHADVDRTHYHIVSTRIDARSGKKISDSNEKRKASKFINELCQRHALSKNIEPIQKVNLVANVTGENLHESIQQVFKLLNQSNISGKQEYLDVLKAFNLQFYTSEKGQSVLIKQGEQTLRHAIPVSHFKEKPLYEACKENVSNTQLQKDLQVKVKQILQELNKSYRFYTESELTQALSKHNLLLYRRSENGNMSVYSPIDKTVVDAQENLKKYSIRLKSFKLSQDDFYIIIREYADLCQKRGVSILDELTTKENNQNIVNKVDAKITLKMPELSQIKHIKGIEDKDLNDIQYAVRLHFEYTLNKAKDKLSSNVYQVNSMINQQRCWERLNRQFIYELVHYLEKGNQKRNDLTKRKQNQIKKRKGKRY</sequence>
<feature type="domain" description="MobA/VirD2-like nuclease" evidence="1">
    <location>
        <begin position="52"/>
        <end position="154"/>
    </location>
</feature>
<dbReference type="RefSeq" id="WP_200465494.1">
    <property type="nucleotide sequence ID" value="NZ_JAENRR010000030.1"/>
</dbReference>
<proteinExistence type="predicted"/>
<dbReference type="Pfam" id="PF03432">
    <property type="entry name" value="Relaxase"/>
    <property type="match status" value="1"/>
</dbReference>
<gene>
    <name evidence="2" type="ORF">JIV24_13060</name>
</gene>
<evidence type="ECO:0000313" key="2">
    <source>
        <dbReference type="EMBL" id="MBK3518267.1"/>
    </source>
</evidence>
<dbReference type="Proteomes" id="UP000605676">
    <property type="component" value="Unassembled WGS sequence"/>
</dbReference>